<dbReference type="Pfam" id="PF00566">
    <property type="entry name" value="RabGAP-TBC"/>
    <property type="match status" value="1"/>
</dbReference>
<dbReference type="InterPro" id="IPR035969">
    <property type="entry name" value="Rab-GAP_TBC_sf"/>
</dbReference>
<dbReference type="SUPFAM" id="SSF143990">
    <property type="entry name" value="YbiA-like"/>
    <property type="match status" value="1"/>
</dbReference>
<feature type="compositionally biased region" description="Acidic residues" evidence="2">
    <location>
        <begin position="518"/>
        <end position="530"/>
    </location>
</feature>
<dbReference type="CDD" id="cd15457">
    <property type="entry name" value="NADAR"/>
    <property type="match status" value="1"/>
</dbReference>
<organism evidence="5 6">
    <name type="scientific">Heterodera schachtii</name>
    <name type="common">Sugarbeet cyst nematode worm</name>
    <name type="synonym">Tylenchus schachtii</name>
    <dbReference type="NCBI Taxonomy" id="97005"/>
    <lineage>
        <taxon>Eukaryota</taxon>
        <taxon>Metazoa</taxon>
        <taxon>Ecdysozoa</taxon>
        <taxon>Nematoda</taxon>
        <taxon>Chromadorea</taxon>
        <taxon>Rhabditida</taxon>
        <taxon>Tylenchina</taxon>
        <taxon>Tylenchomorpha</taxon>
        <taxon>Tylenchoidea</taxon>
        <taxon>Heteroderidae</taxon>
        <taxon>Heteroderinae</taxon>
        <taxon>Heterodera</taxon>
    </lineage>
</organism>
<dbReference type="PANTHER" id="PTHR20913:SF7">
    <property type="entry name" value="RE60063P"/>
    <property type="match status" value="1"/>
</dbReference>
<comment type="caution">
    <text evidence="5">The sequence shown here is derived from an EMBL/GenBank/DDBJ whole genome shotgun (WGS) entry which is preliminary data.</text>
</comment>
<dbReference type="Gene3D" id="1.10.8.1310">
    <property type="match status" value="2"/>
</dbReference>
<dbReference type="SUPFAM" id="SSF47923">
    <property type="entry name" value="Ypt/Rab-GAP domain of gyp1p"/>
    <property type="match status" value="2"/>
</dbReference>
<protein>
    <recommendedName>
        <fullName evidence="4">Rab-GAP TBC domain-containing protein</fullName>
    </recommendedName>
</protein>
<feature type="transmembrane region" description="Helical" evidence="3">
    <location>
        <begin position="821"/>
        <end position="841"/>
    </location>
</feature>
<sequence>MNYRDFAEYQGISTSGAAAWDRLGDHAFLNPYQDFSSMSRVPGEPFQLERPYSKNKAKGGGRFTEMRSGRPNTMKAMGIRRQQNNYSYTPIPDSIEHKEFALSSNGVFNFHGYQSLFTLQHRFDFIVDGVTYKSVDQFYQMNKVKDLTGIESAKFTDGSTRNYSALAKELLRQANVKRQEIDKWRTGRGVEVIQKALLEKVRQCYDLRNSITSTADKLIVHSYNGDDFFGAGVPAKYVNDWCGGMEQNKVSLKYPMEFPLTADNVKYVPLIAKGKNVLGAIYMILREKTNKGQLDSLDVQLKPIPISSSSTSTDTIMQKKIATDRLAPFVNIVNLLFLNKAVDNWQLMPMTAAASENFGPLSAHYEEDDELLTPTKRLHLSELRLNSDEKCAMSDSIPRAVELFMEKKRARISKFLYTYNGNLQLNLPQLHAFACSTGGLIDDEFRERIWPILAKNLPQAKRCKDTQWDALRSEEDNDQTNHSSDELQQKQQTLFLSDSDFESALSTFTPSISGCDDQLMDAEDDAEGDDDQRMAPQNATVFDFSPDQLRAHKEWNQVEMDVARTLARFPPNIDEDERECLQNELTPLIVRILCENEDFRYYQGFHDVCLTFLLVLGADSALQVTRDICARGAFHNYLCCSLEESAMRELQDLYVLLFLHDQEVEKRLRSAELGTLFALSWPLTWFSHALQNYSQVVLFFDLFLSSHPLMPIYVSAALVSERREEVLGCEVDMPSLHQLLNHIPSPINCHRVADAARALMDRYPPTVICEFREEYLRICDRHKRLIAVERLQKRMEMGTIRSGGARRSSAFLLPLLQRDNIYALAGAGAVALLSAAIVHYWPY</sequence>
<dbReference type="Gene3D" id="1.10.357.40">
    <property type="entry name" value="YbiA-like"/>
    <property type="match status" value="1"/>
</dbReference>
<dbReference type="Pfam" id="PF08719">
    <property type="entry name" value="NADAR"/>
    <property type="match status" value="1"/>
</dbReference>
<proteinExistence type="predicted"/>
<keyword evidence="6" id="KW-1185">Reference proteome</keyword>
<dbReference type="AlphaFoldDB" id="A0ABD2JJW5"/>
<evidence type="ECO:0000313" key="5">
    <source>
        <dbReference type="EMBL" id="KAL3090847.1"/>
    </source>
</evidence>
<dbReference type="InterPro" id="IPR000195">
    <property type="entry name" value="Rab-GAP-TBC_dom"/>
</dbReference>
<keyword evidence="3" id="KW-1133">Transmembrane helix</keyword>
<reference evidence="5 6" key="1">
    <citation type="submission" date="2024-10" db="EMBL/GenBank/DDBJ databases">
        <authorList>
            <person name="Kim D."/>
        </authorList>
    </citation>
    <scope>NUCLEOTIDE SEQUENCE [LARGE SCALE GENOMIC DNA]</scope>
    <source>
        <strain evidence="5">Taebaek</strain>
    </source>
</reference>
<gene>
    <name evidence="5" type="ORF">niasHS_007222</name>
</gene>
<evidence type="ECO:0000313" key="6">
    <source>
        <dbReference type="Proteomes" id="UP001620645"/>
    </source>
</evidence>
<name>A0ABD2JJW5_HETSC</name>
<dbReference type="Proteomes" id="UP001620645">
    <property type="component" value="Unassembled WGS sequence"/>
</dbReference>
<keyword evidence="3" id="KW-0812">Transmembrane</keyword>
<keyword evidence="1" id="KW-0343">GTPase activation</keyword>
<dbReference type="InterPro" id="IPR012816">
    <property type="entry name" value="NADAR"/>
</dbReference>
<evidence type="ECO:0000259" key="4">
    <source>
        <dbReference type="PROSITE" id="PS50086"/>
    </source>
</evidence>
<dbReference type="PROSITE" id="PS50086">
    <property type="entry name" value="TBC_RABGAP"/>
    <property type="match status" value="1"/>
</dbReference>
<evidence type="ECO:0000256" key="1">
    <source>
        <dbReference type="ARBA" id="ARBA00022468"/>
    </source>
</evidence>
<dbReference type="SMART" id="SM00164">
    <property type="entry name" value="TBC"/>
    <property type="match status" value="1"/>
</dbReference>
<evidence type="ECO:0000256" key="2">
    <source>
        <dbReference type="SAM" id="MobiDB-lite"/>
    </source>
</evidence>
<dbReference type="InterPro" id="IPR037238">
    <property type="entry name" value="YbiA-like_sf"/>
</dbReference>
<dbReference type="GO" id="GO:0005096">
    <property type="term" value="F:GTPase activator activity"/>
    <property type="evidence" value="ECO:0007669"/>
    <property type="project" value="UniProtKB-KW"/>
</dbReference>
<keyword evidence="3" id="KW-0472">Membrane</keyword>
<feature type="region of interest" description="Disordered" evidence="2">
    <location>
        <begin position="508"/>
        <end position="533"/>
    </location>
</feature>
<accession>A0ABD2JJW5</accession>
<evidence type="ECO:0000256" key="3">
    <source>
        <dbReference type="SAM" id="Phobius"/>
    </source>
</evidence>
<dbReference type="EMBL" id="JBICCN010000138">
    <property type="protein sequence ID" value="KAL3090847.1"/>
    <property type="molecule type" value="Genomic_DNA"/>
</dbReference>
<dbReference type="Gene3D" id="1.10.472.80">
    <property type="entry name" value="Ypt/Rab-GAP domain of gyp1p, domain 3"/>
    <property type="match status" value="1"/>
</dbReference>
<feature type="domain" description="Rab-GAP TBC" evidence="4">
    <location>
        <begin position="440"/>
        <end position="707"/>
    </location>
</feature>
<dbReference type="PANTHER" id="PTHR20913">
    <property type="entry name" value="TBC1 DOMAIN FAMILY MEMBER 20/GTPASE"/>
    <property type="match status" value="1"/>
</dbReference>
<dbReference type="InterPro" id="IPR045913">
    <property type="entry name" value="TBC20/Gyp8-like"/>
</dbReference>